<evidence type="ECO:0000256" key="9">
    <source>
        <dbReference type="ARBA" id="ARBA00022605"/>
    </source>
</evidence>
<name>A0A519BCT4_9DELT</name>
<evidence type="ECO:0000256" key="2">
    <source>
        <dbReference type="ARBA" id="ARBA00001936"/>
    </source>
</evidence>
<dbReference type="GO" id="GO:0009098">
    <property type="term" value="P:L-leucine biosynthetic process"/>
    <property type="evidence" value="ECO:0007669"/>
    <property type="project" value="UniProtKB-UniRule"/>
</dbReference>
<dbReference type="EC" id="1.1.1.85" evidence="15"/>
<keyword evidence="15" id="KW-0464">Manganese</keyword>
<dbReference type="InterPro" id="IPR024084">
    <property type="entry name" value="IsoPropMal-DH-like_dom"/>
</dbReference>
<feature type="site" description="Important for catalysis" evidence="15">
    <location>
        <position position="191"/>
    </location>
</feature>
<keyword evidence="12 15" id="KW-0560">Oxidoreductase</keyword>
<comment type="similarity">
    <text evidence="5 15">Belongs to the isocitrate and isopropylmalate dehydrogenases family. LeuB type 1 subfamily.</text>
</comment>
<comment type="cofactor">
    <cofactor evidence="15 16">
        <name>Mg(2+)</name>
        <dbReference type="ChEBI" id="CHEBI:18420"/>
    </cofactor>
    <cofactor evidence="15 16">
        <name>Mn(2+)</name>
        <dbReference type="ChEBI" id="CHEBI:29035"/>
    </cofactor>
    <text evidence="15 16">Binds 1 Mg(2+) or Mn(2+) ion per subunit.</text>
</comment>
<dbReference type="HAMAP" id="MF_01033">
    <property type="entry name" value="LeuB_type1"/>
    <property type="match status" value="1"/>
</dbReference>
<keyword evidence="11 15" id="KW-0460">Magnesium</keyword>
<comment type="caution">
    <text evidence="18">The sequence shown here is derived from an EMBL/GenBank/DDBJ whole genome shotgun (WGS) entry which is preliminary data.</text>
</comment>
<reference evidence="18 19" key="1">
    <citation type="submission" date="2019-01" db="EMBL/GenBank/DDBJ databases">
        <title>Insights into ecological role of a new deltaproteobacterial order Candidatus Sinidesulfobacterales (Sva0485) by metagenomics and metatranscriptomics.</title>
        <authorList>
            <person name="Tan S."/>
            <person name="Liu J."/>
            <person name="Fang Y."/>
            <person name="Hedlund B.P."/>
            <person name="Lian Z.H."/>
            <person name="Huang L.Y."/>
            <person name="Li J.T."/>
            <person name="Huang L.N."/>
            <person name="Li W.J."/>
            <person name="Jiang H.C."/>
            <person name="Dong H.L."/>
            <person name="Shu W.S."/>
        </authorList>
    </citation>
    <scope>NUCLEOTIDE SEQUENCE [LARGE SCALE GENOMIC DNA]</scope>
    <source>
        <strain evidence="18">AP3</strain>
    </source>
</reference>
<comment type="cofactor">
    <cofactor evidence="2">
        <name>Mn(2+)</name>
        <dbReference type="ChEBI" id="CHEBI:29035"/>
    </cofactor>
</comment>
<keyword evidence="14 15" id="KW-0100">Branched-chain amino acid biosynthesis</keyword>
<dbReference type="GO" id="GO:0005829">
    <property type="term" value="C:cytosol"/>
    <property type="evidence" value="ECO:0007669"/>
    <property type="project" value="TreeGrafter"/>
</dbReference>
<keyword evidence="8 15" id="KW-0963">Cytoplasm</keyword>
<dbReference type="GO" id="GO:0000287">
    <property type="term" value="F:magnesium ion binding"/>
    <property type="evidence" value="ECO:0007669"/>
    <property type="project" value="InterPro"/>
</dbReference>
<evidence type="ECO:0000256" key="15">
    <source>
        <dbReference type="HAMAP-Rule" id="MF_01033"/>
    </source>
</evidence>
<feature type="domain" description="Isopropylmalate dehydrogenase-like" evidence="17">
    <location>
        <begin position="3"/>
        <end position="353"/>
    </location>
</feature>
<evidence type="ECO:0000256" key="6">
    <source>
        <dbReference type="ARBA" id="ARBA00011738"/>
    </source>
</evidence>
<keyword evidence="10 15" id="KW-0479">Metal-binding</keyword>
<accession>A0A519BCT4</accession>
<evidence type="ECO:0000256" key="4">
    <source>
        <dbReference type="ARBA" id="ARBA00004762"/>
    </source>
</evidence>
<dbReference type="FunFam" id="3.40.718.10:FF:000028">
    <property type="entry name" value="3-isopropylmalate dehydrogenase"/>
    <property type="match status" value="1"/>
</dbReference>
<dbReference type="GO" id="GO:0051287">
    <property type="term" value="F:NAD binding"/>
    <property type="evidence" value="ECO:0007669"/>
    <property type="project" value="InterPro"/>
</dbReference>
<dbReference type="Proteomes" id="UP000320813">
    <property type="component" value="Unassembled WGS sequence"/>
</dbReference>
<dbReference type="InterPro" id="IPR004429">
    <property type="entry name" value="Isopropylmalate_DH"/>
</dbReference>
<evidence type="ECO:0000256" key="5">
    <source>
        <dbReference type="ARBA" id="ARBA00008319"/>
    </source>
</evidence>
<dbReference type="SUPFAM" id="SSF53659">
    <property type="entry name" value="Isocitrate/Isopropylmalate dehydrogenase-like"/>
    <property type="match status" value="1"/>
</dbReference>
<dbReference type="AlphaFoldDB" id="A0A519BCT4"/>
<feature type="binding site" evidence="15">
    <location>
        <position position="105"/>
    </location>
    <ligand>
        <name>substrate</name>
    </ligand>
</feature>
<evidence type="ECO:0000313" key="19">
    <source>
        <dbReference type="Proteomes" id="UP000320813"/>
    </source>
</evidence>
<feature type="binding site" evidence="15">
    <location>
        <begin position="280"/>
        <end position="292"/>
    </location>
    <ligand>
        <name>NAD(+)</name>
        <dbReference type="ChEBI" id="CHEBI:57540"/>
    </ligand>
</feature>
<feature type="binding site" evidence="15">
    <location>
        <position position="95"/>
    </location>
    <ligand>
        <name>substrate</name>
    </ligand>
</feature>
<evidence type="ECO:0000313" key="18">
    <source>
        <dbReference type="EMBL" id="RZD15083.1"/>
    </source>
</evidence>
<protein>
    <recommendedName>
        <fullName evidence="15">3-isopropylmalate dehydrogenase</fullName>
        <ecNumber evidence="15">1.1.1.85</ecNumber>
    </recommendedName>
    <alternativeName>
        <fullName evidence="15">3-IPM-DH</fullName>
    </alternativeName>
    <alternativeName>
        <fullName evidence="15">Beta-IPM dehydrogenase</fullName>
        <shortName evidence="15">IMDH</shortName>
    </alternativeName>
</protein>
<evidence type="ECO:0000256" key="10">
    <source>
        <dbReference type="ARBA" id="ARBA00022723"/>
    </source>
</evidence>
<evidence type="ECO:0000256" key="13">
    <source>
        <dbReference type="ARBA" id="ARBA00023027"/>
    </source>
</evidence>
<feature type="binding site" evidence="15">
    <location>
        <position position="247"/>
    </location>
    <ligand>
        <name>Mg(2+)</name>
        <dbReference type="ChEBI" id="CHEBI:18420"/>
    </ligand>
</feature>
<comment type="catalytic activity">
    <reaction evidence="1 15 16">
        <text>(2R,3S)-3-isopropylmalate + NAD(+) = 4-methyl-2-oxopentanoate + CO2 + NADH</text>
        <dbReference type="Rhea" id="RHEA:32271"/>
        <dbReference type="ChEBI" id="CHEBI:16526"/>
        <dbReference type="ChEBI" id="CHEBI:17865"/>
        <dbReference type="ChEBI" id="CHEBI:35121"/>
        <dbReference type="ChEBI" id="CHEBI:57540"/>
        <dbReference type="ChEBI" id="CHEBI:57945"/>
        <dbReference type="EC" id="1.1.1.85"/>
    </reaction>
</comment>
<dbReference type="PANTHER" id="PTHR42979">
    <property type="entry name" value="3-ISOPROPYLMALATE DEHYDROGENASE"/>
    <property type="match status" value="1"/>
</dbReference>
<dbReference type="SMART" id="SM01329">
    <property type="entry name" value="Iso_dh"/>
    <property type="match status" value="1"/>
</dbReference>
<comment type="function">
    <text evidence="15 16">Catalyzes the oxidation of 3-carboxy-2-hydroxy-4-methylpentanoate (3-isopropylmalate) to 3-carboxy-4-methyl-2-oxopentanoate. The product decarboxylates to 4-methyl-2 oxopentanoate.</text>
</comment>
<keyword evidence="9 15" id="KW-0028">Amino-acid biosynthesis</keyword>
<evidence type="ECO:0000256" key="3">
    <source>
        <dbReference type="ARBA" id="ARBA00004496"/>
    </source>
</evidence>
<dbReference type="Gene3D" id="3.40.718.10">
    <property type="entry name" value="Isopropylmalate Dehydrogenase"/>
    <property type="match status" value="1"/>
</dbReference>
<proteinExistence type="inferred from homology"/>
<comment type="pathway">
    <text evidence="4 15 16">Amino-acid biosynthesis; L-leucine biosynthesis; L-leucine from 3-methyl-2-oxobutanoate: step 3/4.</text>
</comment>
<feature type="binding site" evidence="15">
    <location>
        <position position="133"/>
    </location>
    <ligand>
        <name>substrate</name>
    </ligand>
</feature>
<feature type="binding site" evidence="15">
    <location>
        <begin position="75"/>
        <end position="88"/>
    </location>
    <ligand>
        <name>NAD(+)</name>
        <dbReference type="ChEBI" id="CHEBI:57540"/>
    </ligand>
</feature>
<sequence length="364" mass="39752">MMKLALFAGDGIGTEVSSEAVNVLKFVLDENGAAYEIEEGLVGGASYDEYKNPITERALKLAKESDAVIFGAVGGPKWESLPIALRPEKALLTLRYELGLYANLRPAKIYDELIDASPLKKEIVSGTDMMIVRELTGGIYFGQPRGVFDMEDGQKKGVNTLVYTTNEIKRIAKIAFEIARKRRKRVLSVDKANVLESTELWRQVVAAVSKDYPDVGLSNMYVDNCSMQLIRQPKSFDVIVTTNMFGDILSDESSMVAGSIGMLPSASLNGRKGMYEPIHGSAPDIAGQNKANPLAAILSVAMMLRYSFDMDNLAAAIEKAVERVIKKGYRTLDIYSNSAGTKLIGTKEMGKAVISELKDVKARA</sequence>
<keyword evidence="13 15" id="KW-0520">NAD</keyword>
<dbReference type="PANTHER" id="PTHR42979:SF1">
    <property type="entry name" value="3-ISOPROPYLMALATE DEHYDROGENASE"/>
    <property type="match status" value="1"/>
</dbReference>
<dbReference type="EMBL" id="SGBD01000001">
    <property type="protein sequence ID" value="RZD15083.1"/>
    <property type="molecule type" value="Genomic_DNA"/>
</dbReference>
<evidence type="ECO:0000256" key="8">
    <source>
        <dbReference type="ARBA" id="ARBA00022490"/>
    </source>
</evidence>
<dbReference type="Pfam" id="PF00180">
    <property type="entry name" value="Iso_dh"/>
    <property type="match status" value="1"/>
</dbReference>
<feature type="binding site" evidence="15">
    <location>
        <position position="251"/>
    </location>
    <ligand>
        <name>Mg(2+)</name>
        <dbReference type="ChEBI" id="CHEBI:18420"/>
    </ligand>
</feature>
<dbReference type="NCBIfam" id="TIGR00169">
    <property type="entry name" value="leuB"/>
    <property type="match status" value="1"/>
</dbReference>
<evidence type="ECO:0000256" key="1">
    <source>
        <dbReference type="ARBA" id="ARBA00000624"/>
    </source>
</evidence>
<dbReference type="GO" id="GO:0003862">
    <property type="term" value="F:3-isopropylmalate dehydrogenase activity"/>
    <property type="evidence" value="ECO:0007669"/>
    <property type="project" value="UniProtKB-UniRule"/>
</dbReference>
<feature type="binding site" evidence="15">
    <location>
        <position position="223"/>
    </location>
    <ligand>
        <name>Mg(2+)</name>
        <dbReference type="ChEBI" id="CHEBI:18420"/>
    </ligand>
</feature>
<evidence type="ECO:0000256" key="16">
    <source>
        <dbReference type="RuleBase" id="RU004445"/>
    </source>
</evidence>
<evidence type="ECO:0000256" key="12">
    <source>
        <dbReference type="ARBA" id="ARBA00023002"/>
    </source>
</evidence>
<evidence type="ECO:0000256" key="7">
    <source>
        <dbReference type="ARBA" id="ARBA00022430"/>
    </source>
</evidence>
<evidence type="ECO:0000256" key="14">
    <source>
        <dbReference type="ARBA" id="ARBA00023304"/>
    </source>
</evidence>
<feature type="site" description="Important for catalysis" evidence="15">
    <location>
        <position position="140"/>
    </location>
</feature>
<dbReference type="UniPathway" id="UPA00048">
    <property type="reaction ID" value="UER00072"/>
</dbReference>
<organism evidence="18 19">
    <name type="scientific">Candidatus Acidulodesulfobacterium ferriphilum</name>
    <dbReference type="NCBI Taxonomy" id="2597223"/>
    <lineage>
        <taxon>Bacteria</taxon>
        <taxon>Deltaproteobacteria</taxon>
        <taxon>Candidatus Acidulodesulfobacterales</taxon>
        <taxon>Candidatus Acidulodesulfobacterium</taxon>
    </lineage>
</organism>
<feature type="binding site" evidence="15">
    <location>
        <position position="223"/>
    </location>
    <ligand>
        <name>substrate</name>
    </ligand>
</feature>
<evidence type="ECO:0000259" key="17">
    <source>
        <dbReference type="SMART" id="SM01329"/>
    </source>
</evidence>
<comment type="subcellular location">
    <subcellularLocation>
        <location evidence="3 15">Cytoplasm</location>
    </subcellularLocation>
</comment>
<gene>
    <name evidence="15 18" type="primary">leuB</name>
    <name evidence="18" type="ORF">EVJ47_02075</name>
</gene>
<comment type="subunit">
    <text evidence="6 15 16">Homodimer.</text>
</comment>
<dbReference type="InterPro" id="IPR019818">
    <property type="entry name" value="IsoCit/isopropylmalate_DH_CS"/>
</dbReference>
<dbReference type="PROSITE" id="PS00470">
    <property type="entry name" value="IDH_IMDH"/>
    <property type="match status" value="1"/>
</dbReference>
<evidence type="ECO:0000256" key="11">
    <source>
        <dbReference type="ARBA" id="ARBA00022842"/>
    </source>
</evidence>
<keyword evidence="7 15" id="KW-0432">Leucine biosynthesis</keyword>